<dbReference type="InterPro" id="IPR011990">
    <property type="entry name" value="TPR-like_helical_dom_sf"/>
</dbReference>
<dbReference type="AlphaFoldDB" id="A0A545U347"/>
<evidence type="ECO:0000256" key="2">
    <source>
        <dbReference type="ARBA" id="ARBA00022803"/>
    </source>
</evidence>
<dbReference type="PANTHER" id="PTHR45586">
    <property type="entry name" value="TPR REPEAT-CONTAINING PROTEIN PA4667"/>
    <property type="match status" value="1"/>
</dbReference>
<keyword evidence="1" id="KW-0677">Repeat</keyword>
<dbReference type="PROSITE" id="PS50293">
    <property type="entry name" value="TPR_REGION"/>
    <property type="match status" value="1"/>
</dbReference>
<dbReference type="SMART" id="SM00028">
    <property type="entry name" value="TPR"/>
    <property type="match status" value="2"/>
</dbReference>
<evidence type="ECO:0000313" key="5">
    <source>
        <dbReference type="EMBL" id="TQV83899.1"/>
    </source>
</evidence>
<dbReference type="Pfam" id="PF00515">
    <property type="entry name" value="TPR_1"/>
    <property type="match status" value="1"/>
</dbReference>
<sequence length="170" mass="18796">MPTAPQQVVKPNIMRRIPMNKFLSAFALTLLLINGSAFAAGGWDDSSSSRNADFTAAEAKIKAGDYPAAIISLKKVTKAEPKNADAYNYLGYSHRKLGRFDEALEYYQKALSIEPDHLGANEYLGELYLQTSQLEKAEKQLEILDGLCFFGCDEYRELKGKIAEYKSAGG</sequence>
<feature type="signal peptide" evidence="4">
    <location>
        <begin position="1"/>
        <end position="39"/>
    </location>
</feature>
<dbReference type="Proteomes" id="UP000315252">
    <property type="component" value="Unassembled WGS sequence"/>
</dbReference>
<keyword evidence="4" id="KW-0732">Signal</keyword>
<organism evidence="5 6">
    <name type="scientific">Denitrobaculum tricleocarpae</name>
    <dbReference type="NCBI Taxonomy" id="2591009"/>
    <lineage>
        <taxon>Bacteria</taxon>
        <taxon>Pseudomonadati</taxon>
        <taxon>Pseudomonadota</taxon>
        <taxon>Alphaproteobacteria</taxon>
        <taxon>Rhodospirillales</taxon>
        <taxon>Rhodospirillaceae</taxon>
        <taxon>Denitrobaculum</taxon>
    </lineage>
</organism>
<dbReference type="Gene3D" id="1.25.40.10">
    <property type="entry name" value="Tetratricopeptide repeat domain"/>
    <property type="match status" value="1"/>
</dbReference>
<feature type="chain" id="PRO_5021962381" evidence="4">
    <location>
        <begin position="40"/>
        <end position="170"/>
    </location>
</feature>
<feature type="repeat" description="TPR" evidence="3">
    <location>
        <begin position="84"/>
        <end position="117"/>
    </location>
</feature>
<evidence type="ECO:0000256" key="4">
    <source>
        <dbReference type="SAM" id="SignalP"/>
    </source>
</evidence>
<reference evidence="5 6" key="1">
    <citation type="submission" date="2019-06" db="EMBL/GenBank/DDBJ databases">
        <title>Whole genome sequence for Rhodospirillaceae sp. R148.</title>
        <authorList>
            <person name="Wang G."/>
        </authorList>
    </citation>
    <scope>NUCLEOTIDE SEQUENCE [LARGE SCALE GENOMIC DNA]</scope>
    <source>
        <strain evidence="5 6">R148</strain>
    </source>
</reference>
<evidence type="ECO:0000256" key="3">
    <source>
        <dbReference type="PROSITE-ProRule" id="PRU00339"/>
    </source>
</evidence>
<dbReference type="PANTHER" id="PTHR45586:SF1">
    <property type="entry name" value="LIPOPOLYSACCHARIDE ASSEMBLY PROTEIN B"/>
    <property type="match status" value="1"/>
</dbReference>
<name>A0A545U347_9PROT</name>
<dbReference type="SUPFAM" id="SSF48452">
    <property type="entry name" value="TPR-like"/>
    <property type="match status" value="1"/>
</dbReference>
<dbReference type="PROSITE" id="PS50005">
    <property type="entry name" value="TPR"/>
    <property type="match status" value="1"/>
</dbReference>
<keyword evidence="6" id="KW-1185">Reference proteome</keyword>
<proteinExistence type="predicted"/>
<dbReference type="InterPro" id="IPR019734">
    <property type="entry name" value="TPR_rpt"/>
</dbReference>
<protein>
    <submittedName>
        <fullName evidence="5">Tetratricopeptide repeat protein</fullName>
    </submittedName>
</protein>
<dbReference type="OrthoDB" id="5507417at2"/>
<keyword evidence="2 3" id="KW-0802">TPR repeat</keyword>
<evidence type="ECO:0000256" key="1">
    <source>
        <dbReference type="ARBA" id="ARBA00022737"/>
    </source>
</evidence>
<dbReference type="EMBL" id="VHSH01000001">
    <property type="protein sequence ID" value="TQV83899.1"/>
    <property type="molecule type" value="Genomic_DNA"/>
</dbReference>
<evidence type="ECO:0000313" key="6">
    <source>
        <dbReference type="Proteomes" id="UP000315252"/>
    </source>
</evidence>
<dbReference type="InterPro" id="IPR051012">
    <property type="entry name" value="CellSynth/LPSAsmb/PSIAsmb"/>
</dbReference>
<accession>A0A545U347</accession>
<gene>
    <name evidence="5" type="ORF">FKG95_04805</name>
</gene>
<comment type="caution">
    <text evidence="5">The sequence shown here is derived from an EMBL/GenBank/DDBJ whole genome shotgun (WGS) entry which is preliminary data.</text>
</comment>